<evidence type="ECO:0000259" key="3">
    <source>
        <dbReference type="Pfam" id="PF03171"/>
    </source>
</evidence>
<organism evidence="5 6">
    <name type="scientific">Acacia crassicarpa</name>
    <name type="common">northern wattle</name>
    <dbReference type="NCBI Taxonomy" id="499986"/>
    <lineage>
        <taxon>Eukaryota</taxon>
        <taxon>Viridiplantae</taxon>
        <taxon>Streptophyta</taxon>
        <taxon>Embryophyta</taxon>
        <taxon>Tracheophyta</taxon>
        <taxon>Spermatophyta</taxon>
        <taxon>Magnoliopsida</taxon>
        <taxon>eudicotyledons</taxon>
        <taxon>Gunneridae</taxon>
        <taxon>Pentapetalae</taxon>
        <taxon>rosids</taxon>
        <taxon>fabids</taxon>
        <taxon>Fabales</taxon>
        <taxon>Fabaceae</taxon>
        <taxon>Caesalpinioideae</taxon>
        <taxon>mimosoid clade</taxon>
        <taxon>Acacieae</taxon>
        <taxon>Acacia</taxon>
    </lineage>
</organism>
<protein>
    <recommendedName>
        <fullName evidence="7">2-oxoglutarate-dependent dioxygenase</fullName>
    </recommendedName>
</protein>
<dbReference type="Proteomes" id="UP001293593">
    <property type="component" value="Unassembled WGS sequence"/>
</dbReference>
<dbReference type="PANTHER" id="PTHR47990">
    <property type="entry name" value="2-OXOGLUTARATE (2OG) AND FE(II)-DEPENDENT OXYGENASE SUPERFAMILY PROTEIN-RELATED"/>
    <property type="match status" value="1"/>
</dbReference>
<reference evidence="5" key="1">
    <citation type="submission" date="2023-10" db="EMBL/GenBank/DDBJ databases">
        <title>Chromosome-level genome of the transformable northern wattle, Acacia crassicarpa.</title>
        <authorList>
            <person name="Massaro I."/>
            <person name="Sinha N.R."/>
            <person name="Poethig S."/>
            <person name="Leichty A.R."/>
        </authorList>
    </citation>
    <scope>NUCLEOTIDE SEQUENCE</scope>
    <source>
        <strain evidence="5">Acra3RX</strain>
        <tissue evidence="5">Leaf</tissue>
    </source>
</reference>
<feature type="domain" description="Isopenicillin N synthase-like Fe(2+) 2OG dioxygenase" evidence="3">
    <location>
        <begin position="175"/>
        <end position="241"/>
    </location>
</feature>
<dbReference type="Pfam" id="PF14226">
    <property type="entry name" value="DIOX_N"/>
    <property type="match status" value="1"/>
</dbReference>
<dbReference type="InterPro" id="IPR050231">
    <property type="entry name" value="Iron_ascorbate_oxido_reductase"/>
</dbReference>
<dbReference type="AlphaFoldDB" id="A0AAE1JI06"/>
<feature type="domain" description="Non-haem dioxygenase N-terminal" evidence="4">
    <location>
        <begin position="9"/>
        <end position="87"/>
    </location>
</feature>
<gene>
    <name evidence="5" type="ORF">QN277_022981</name>
</gene>
<comment type="caution">
    <text evidence="5">The sequence shown here is derived from an EMBL/GenBank/DDBJ whole genome shotgun (WGS) entry which is preliminary data.</text>
</comment>
<dbReference type="Gene3D" id="2.60.120.330">
    <property type="entry name" value="B-lactam Antibiotic, Isopenicillin N Synthase, Chain"/>
    <property type="match status" value="1"/>
</dbReference>
<dbReference type="GO" id="GO:0046872">
    <property type="term" value="F:metal ion binding"/>
    <property type="evidence" value="ECO:0007669"/>
    <property type="project" value="UniProtKB-KW"/>
</dbReference>
<evidence type="ECO:0000256" key="1">
    <source>
        <dbReference type="ARBA" id="ARBA00022723"/>
    </source>
</evidence>
<dbReference type="SUPFAM" id="SSF51197">
    <property type="entry name" value="Clavaminate synthase-like"/>
    <property type="match status" value="1"/>
</dbReference>
<evidence type="ECO:0000259" key="4">
    <source>
        <dbReference type="Pfam" id="PF14226"/>
    </source>
</evidence>
<evidence type="ECO:0008006" key="7">
    <source>
        <dbReference type="Google" id="ProtNLM"/>
    </source>
</evidence>
<evidence type="ECO:0000256" key="2">
    <source>
        <dbReference type="ARBA" id="ARBA00023004"/>
    </source>
</evidence>
<dbReference type="InterPro" id="IPR027443">
    <property type="entry name" value="IPNS-like_sf"/>
</dbReference>
<keyword evidence="1" id="KW-0479">Metal-binding</keyword>
<dbReference type="InterPro" id="IPR026992">
    <property type="entry name" value="DIOX_N"/>
</dbReference>
<accession>A0AAE1JI06</accession>
<dbReference type="Pfam" id="PF03171">
    <property type="entry name" value="2OG-FeII_Oxy"/>
    <property type="match status" value="1"/>
</dbReference>
<keyword evidence="2" id="KW-0408">Iron</keyword>
<evidence type="ECO:0000313" key="6">
    <source>
        <dbReference type="Proteomes" id="UP001293593"/>
    </source>
</evidence>
<dbReference type="EMBL" id="JAWXYG010000006">
    <property type="protein sequence ID" value="KAK4269883.1"/>
    <property type="molecule type" value="Genomic_DNA"/>
</dbReference>
<dbReference type="InterPro" id="IPR044861">
    <property type="entry name" value="IPNS-like_FE2OG_OXY"/>
</dbReference>
<name>A0AAE1JI06_9FABA</name>
<evidence type="ECO:0000313" key="5">
    <source>
        <dbReference type="EMBL" id="KAK4269883.1"/>
    </source>
</evidence>
<proteinExistence type="predicted"/>
<sequence>MSSQMVSEIPVIDLMDENLKSGTETWFSASQVMRSALEANSCFYAISNKVSTELHNSVLALMEELFDLPLETKRQKTSDKPFHGYYERSPQAPLYESVGIDFDVSPVNKEAVQKYANIMWPTGYDHFCDTINQYAKLLVEMDQTTKRLMFVAYGLDKRHCDSLLESTSYMLRSFKYLVPQNNESNCGLHAHTDLSYFTISHQNNVRGLQVKLKSGEWVDVDLSPCLFLFGAGDELKFWSND</sequence>
<keyword evidence="6" id="KW-1185">Reference proteome</keyword>